<evidence type="ECO:0000313" key="2">
    <source>
        <dbReference type="Proteomes" id="UP000176527"/>
    </source>
</evidence>
<proteinExistence type="predicted"/>
<dbReference type="EMBL" id="MFDE01000019">
    <property type="protein sequence ID" value="OGE38499.1"/>
    <property type="molecule type" value="Genomic_DNA"/>
</dbReference>
<evidence type="ECO:0000313" key="1">
    <source>
        <dbReference type="EMBL" id="OGE38499.1"/>
    </source>
</evidence>
<reference evidence="1 2" key="1">
    <citation type="journal article" date="2016" name="Nat. Commun.">
        <title>Thousands of microbial genomes shed light on interconnected biogeochemical processes in an aquifer system.</title>
        <authorList>
            <person name="Anantharaman K."/>
            <person name="Brown C.T."/>
            <person name="Hug L.A."/>
            <person name="Sharon I."/>
            <person name="Castelle C.J."/>
            <person name="Probst A.J."/>
            <person name="Thomas B.C."/>
            <person name="Singh A."/>
            <person name="Wilkins M.J."/>
            <person name="Karaoz U."/>
            <person name="Brodie E.L."/>
            <person name="Williams K.H."/>
            <person name="Hubbard S.S."/>
            <person name="Banfield J.F."/>
        </authorList>
    </citation>
    <scope>NUCLEOTIDE SEQUENCE [LARGE SCALE GENOMIC DNA]</scope>
</reference>
<gene>
    <name evidence="1" type="ORF">A3F00_05470</name>
</gene>
<protein>
    <submittedName>
        <fullName evidence="1">Uncharacterized protein</fullName>
    </submittedName>
</protein>
<dbReference type="Gene3D" id="1.10.287.950">
    <property type="entry name" value="Methyl-accepting chemotaxis protein"/>
    <property type="match status" value="1"/>
</dbReference>
<sequence length="153" mass="17260">MAATKSTEIKELLEIIKHKIDILDVSRTDQSASIYLMRDQLSVMNSKFDEMGKTLNDPATGLAAINKQLNDPSTGLKRLNERIDAIWEQTTDLTEDMAETQDISNSHTKALRQIMADTQNSRDNTKKLDKRLNLIEEKSGIKIPPEFQLADVS</sequence>
<organism evidence="1 2">
    <name type="scientific">Candidatus Daviesbacteria bacterium RIFCSPHIGHO2_12_FULL_37_11</name>
    <dbReference type="NCBI Taxonomy" id="1797777"/>
    <lineage>
        <taxon>Bacteria</taxon>
        <taxon>Candidatus Daviesiibacteriota</taxon>
    </lineage>
</organism>
<accession>A0A1F5KCA3</accession>
<dbReference type="Proteomes" id="UP000176527">
    <property type="component" value="Unassembled WGS sequence"/>
</dbReference>
<dbReference type="AlphaFoldDB" id="A0A1F5KCA3"/>
<name>A0A1F5KCA3_9BACT</name>
<comment type="caution">
    <text evidence="1">The sequence shown here is derived from an EMBL/GenBank/DDBJ whole genome shotgun (WGS) entry which is preliminary data.</text>
</comment>